<comment type="similarity">
    <text evidence="9">Belongs to the G-protein coupled receptor 1 family.</text>
</comment>
<keyword evidence="4 11" id="KW-1133">Transmembrane helix</keyword>
<proteinExistence type="inferred from homology"/>
<feature type="region of interest" description="Disordered" evidence="10">
    <location>
        <begin position="241"/>
        <end position="292"/>
    </location>
</feature>
<feature type="region of interest" description="Disordered" evidence="10">
    <location>
        <begin position="1"/>
        <end position="21"/>
    </location>
</feature>
<sequence>MMRDSARTMMSLGSSNRTESSSPEAVTTMVCDKLLPNWLCYCVLLLGVCVVVENILLVATIWRGSSTSLAESSYVFLASLAVADGLVGGAGLVLTISYLRIYPEDGHVYPPSNFLSVVIIIDQTLMLISVIHMAVLALDRYLYILEPFVYVRRVTRKIIMATVAGTWFIGILTMSLPSLHYISHPWTPFCEATDTHRVFAVSMSSAYLVVVALTCFAYFKIFREVKRHERSIAVLRVPPPHGSDSARVRTTTVNPPKNTKTNFHQGNPSTTASSQNHVGSTEDEIETQSSSESESFHKKEKWKSTLKLVKFLLLVFGTFIALTLPSTLSLLLSSLIQVRRDVAFFLVSLLPVNCSVNFFIVLYRDGAFRKELKRLIRDTGNFIGRNS</sequence>
<feature type="transmembrane region" description="Helical" evidence="11">
    <location>
        <begin position="114"/>
        <end position="138"/>
    </location>
</feature>
<gene>
    <name evidence="13" type="ORF">RRG08_033247</name>
</gene>
<evidence type="ECO:0000256" key="7">
    <source>
        <dbReference type="ARBA" id="ARBA00023170"/>
    </source>
</evidence>
<accession>A0AAE1D5P0</accession>
<feature type="transmembrane region" description="Helical" evidence="11">
    <location>
        <begin position="74"/>
        <end position="102"/>
    </location>
</feature>
<keyword evidence="7 9" id="KW-0675">Receptor</keyword>
<feature type="compositionally biased region" description="Polar residues" evidence="10">
    <location>
        <begin position="11"/>
        <end position="21"/>
    </location>
</feature>
<evidence type="ECO:0000256" key="6">
    <source>
        <dbReference type="ARBA" id="ARBA00023136"/>
    </source>
</evidence>
<keyword evidence="8 9" id="KW-0807">Transducer</keyword>
<feature type="compositionally biased region" description="Polar residues" evidence="10">
    <location>
        <begin position="263"/>
        <end position="279"/>
    </location>
</feature>
<feature type="domain" description="G-protein coupled receptors family 1 profile" evidence="12">
    <location>
        <begin position="53"/>
        <end position="361"/>
    </location>
</feature>
<dbReference type="PROSITE" id="PS50262">
    <property type="entry name" value="G_PROTEIN_RECEP_F1_2"/>
    <property type="match status" value="1"/>
</dbReference>
<protein>
    <recommendedName>
        <fullName evidence="12">G-protein coupled receptors family 1 profile domain-containing protein</fullName>
    </recommendedName>
</protein>
<keyword evidence="3 9" id="KW-0812">Transmembrane</keyword>
<feature type="transmembrane region" description="Helical" evidence="11">
    <location>
        <begin position="342"/>
        <end position="363"/>
    </location>
</feature>
<dbReference type="AlphaFoldDB" id="A0AAE1D5P0"/>
<feature type="transmembrane region" description="Helical" evidence="11">
    <location>
        <begin position="38"/>
        <end position="62"/>
    </location>
</feature>
<dbReference type="InterPro" id="IPR000276">
    <property type="entry name" value="GPCR_Rhodpsn"/>
</dbReference>
<feature type="transmembrane region" description="Helical" evidence="11">
    <location>
        <begin position="158"/>
        <end position="179"/>
    </location>
</feature>
<evidence type="ECO:0000256" key="8">
    <source>
        <dbReference type="ARBA" id="ARBA00023224"/>
    </source>
</evidence>
<organism evidence="13 14">
    <name type="scientific">Elysia crispata</name>
    <name type="common">lettuce slug</name>
    <dbReference type="NCBI Taxonomy" id="231223"/>
    <lineage>
        <taxon>Eukaryota</taxon>
        <taxon>Metazoa</taxon>
        <taxon>Spiralia</taxon>
        <taxon>Lophotrochozoa</taxon>
        <taxon>Mollusca</taxon>
        <taxon>Gastropoda</taxon>
        <taxon>Heterobranchia</taxon>
        <taxon>Euthyneura</taxon>
        <taxon>Panpulmonata</taxon>
        <taxon>Sacoglossa</taxon>
        <taxon>Placobranchoidea</taxon>
        <taxon>Plakobranchidae</taxon>
        <taxon>Elysia</taxon>
    </lineage>
</organism>
<dbReference type="PRINTS" id="PR00237">
    <property type="entry name" value="GPCRRHODOPSN"/>
</dbReference>
<evidence type="ECO:0000256" key="11">
    <source>
        <dbReference type="SAM" id="Phobius"/>
    </source>
</evidence>
<evidence type="ECO:0000256" key="9">
    <source>
        <dbReference type="RuleBase" id="RU000688"/>
    </source>
</evidence>
<dbReference type="SUPFAM" id="SSF81321">
    <property type="entry name" value="Family A G protein-coupled receptor-like"/>
    <property type="match status" value="1"/>
</dbReference>
<evidence type="ECO:0000256" key="10">
    <source>
        <dbReference type="SAM" id="MobiDB-lite"/>
    </source>
</evidence>
<dbReference type="Proteomes" id="UP001283361">
    <property type="component" value="Unassembled WGS sequence"/>
</dbReference>
<dbReference type="CDD" id="cd00637">
    <property type="entry name" value="7tm_classA_rhodopsin-like"/>
    <property type="match status" value="1"/>
</dbReference>
<dbReference type="SMART" id="SM01381">
    <property type="entry name" value="7TM_GPCR_Srsx"/>
    <property type="match status" value="1"/>
</dbReference>
<evidence type="ECO:0000256" key="5">
    <source>
        <dbReference type="ARBA" id="ARBA00023040"/>
    </source>
</evidence>
<dbReference type="GO" id="GO:0004930">
    <property type="term" value="F:G protein-coupled receptor activity"/>
    <property type="evidence" value="ECO:0007669"/>
    <property type="project" value="UniProtKB-KW"/>
</dbReference>
<feature type="transmembrane region" description="Helical" evidence="11">
    <location>
        <begin position="199"/>
        <end position="219"/>
    </location>
</feature>
<evidence type="ECO:0000313" key="14">
    <source>
        <dbReference type="Proteomes" id="UP001283361"/>
    </source>
</evidence>
<dbReference type="GO" id="GO:0005886">
    <property type="term" value="C:plasma membrane"/>
    <property type="evidence" value="ECO:0007669"/>
    <property type="project" value="UniProtKB-SubCell"/>
</dbReference>
<dbReference type="Pfam" id="PF00001">
    <property type="entry name" value="7tm_1"/>
    <property type="match status" value="1"/>
</dbReference>
<feature type="transmembrane region" description="Helical" evidence="11">
    <location>
        <begin position="311"/>
        <end position="336"/>
    </location>
</feature>
<feature type="compositionally biased region" description="Low complexity" evidence="10">
    <location>
        <begin position="250"/>
        <end position="262"/>
    </location>
</feature>
<evidence type="ECO:0000256" key="4">
    <source>
        <dbReference type="ARBA" id="ARBA00022989"/>
    </source>
</evidence>
<dbReference type="EMBL" id="JAWDGP010005278">
    <property type="protein sequence ID" value="KAK3758281.1"/>
    <property type="molecule type" value="Genomic_DNA"/>
</dbReference>
<reference evidence="13" key="1">
    <citation type="journal article" date="2023" name="G3 (Bethesda)">
        <title>A reference genome for the long-term kleptoplast-retaining sea slug Elysia crispata morphotype clarki.</title>
        <authorList>
            <person name="Eastman K.E."/>
            <person name="Pendleton A.L."/>
            <person name="Shaikh M.A."/>
            <person name="Suttiyut T."/>
            <person name="Ogas R."/>
            <person name="Tomko P."/>
            <person name="Gavelis G."/>
            <person name="Widhalm J.R."/>
            <person name="Wisecaver J.H."/>
        </authorList>
    </citation>
    <scope>NUCLEOTIDE SEQUENCE</scope>
    <source>
        <strain evidence="13">ECLA1</strain>
    </source>
</reference>
<dbReference type="InterPro" id="IPR017452">
    <property type="entry name" value="GPCR_Rhodpsn_7TM"/>
</dbReference>
<evidence type="ECO:0000256" key="2">
    <source>
        <dbReference type="ARBA" id="ARBA00022475"/>
    </source>
</evidence>
<dbReference type="PROSITE" id="PS00237">
    <property type="entry name" value="G_PROTEIN_RECEP_F1_1"/>
    <property type="match status" value="1"/>
</dbReference>
<evidence type="ECO:0000259" key="12">
    <source>
        <dbReference type="PROSITE" id="PS50262"/>
    </source>
</evidence>
<dbReference type="PANTHER" id="PTHR24248">
    <property type="entry name" value="ADRENERGIC RECEPTOR-RELATED G-PROTEIN COUPLED RECEPTOR"/>
    <property type="match status" value="1"/>
</dbReference>
<keyword evidence="6 11" id="KW-0472">Membrane</keyword>
<dbReference type="Gene3D" id="1.20.1070.10">
    <property type="entry name" value="Rhodopsin 7-helix transmembrane proteins"/>
    <property type="match status" value="1"/>
</dbReference>
<keyword evidence="2" id="KW-1003">Cell membrane</keyword>
<evidence type="ECO:0000256" key="3">
    <source>
        <dbReference type="ARBA" id="ARBA00022692"/>
    </source>
</evidence>
<evidence type="ECO:0000256" key="1">
    <source>
        <dbReference type="ARBA" id="ARBA00004651"/>
    </source>
</evidence>
<comment type="caution">
    <text evidence="13">The sequence shown here is derived from an EMBL/GenBank/DDBJ whole genome shotgun (WGS) entry which is preliminary data.</text>
</comment>
<name>A0AAE1D5P0_9GAST</name>
<evidence type="ECO:0000313" key="13">
    <source>
        <dbReference type="EMBL" id="KAK3758281.1"/>
    </source>
</evidence>
<keyword evidence="5 9" id="KW-0297">G-protein coupled receptor</keyword>
<keyword evidence="14" id="KW-1185">Reference proteome</keyword>
<comment type="subcellular location">
    <subcellularLocation>
        <location evidence="1">Cell membrane</location>
        <topology evidence="1">Multi-pass membrane protein</topology>
    </subcellularLocation>
</comment>